<evidence type="ECO:0000256" key="9">
    <source>
        <dbReference type="HAMAP-Rule" id="MF_01897"/>
    </source>
</evidence>
<dbReference type="NCBIfam" id="NF004043">
    <property type="entry name" value="PRK05560.1"/>
    <property type="match status" value="1"/>
</dbReference>
<evidence type="ECO:0000259" key="12">
    <source>
        <dbReference type="PROSITE" id="PS52040"/>
    </source>
</evidence>
<dbReference type="GO" id="GO:0005737">
    <property type="term" value="C:cytoplasm"/>
    <property type="evidence" value="ECO:0007669"/>
    <property type="project" value="UniProtKB-SubCell"/>
</dbReference>
<dbReference type="FunFam" id="2.120.10.90:FF:000005">
    <property type="entry name" value="DNA topoisomerase 4 subunit A"/>
    <property type="match status" value="1"/>
</dbReference>
<feature type="region of interest" description="Disordered" evidence="11">
    <location>
        <begin position="816"/>
        <end position="861"/>
    </location>
</feature>
<comment type="caution">
    <text evidence="9">Lacks conserved residue(s) required for the propagation of feature annotation.</text>
</comment>
<dbReference type="GO" id="GO:0003677">
    <property type="term" value="F:DNA binding"/>
    <property type="evidence" value="ECO:0007669"/>
    <property type="project" value="UniProtKB-UniRule"/>
</dbReference>
<gene>
    <name evidence="13" type="primary">gyrA_2</name>
    <name evidence="9" type="synonym">gyrA</name>
    <name evidence="13" type="ORF">CHRY9393_03240</name>
</gene>
<dbReference type="GO" id="GO:0009330">
    <property type="term" value="C:DNA topoisomerase type II (double strand cut, ATP-hydrolyzing) complex"/>
    <property type="evidence" value="ECO:0007669"/>
    <property type="project" value="TreeGrafter"/>
</dbReference>
<evidence type="ECO:0000256" key="6">
    <source>
        <dbReference type="ARBA" id="ARBA00023125"/>
    </source>
</evidence>
<evidence type="ECO:0000256" key="10">
    <source>
        <dbReference type="PROSITE-ProRule" id="PRU01384"/>
    </source>
</evidence>
<evidence type="ECO:0000256" key="2">
    <source>
        <dbReference type="ARBA" id="ARBA00008263"/>
    </source>
</evidence>
<evidence type="ECO:0000256" key="5">
    <source>
        <dbReference type="ARBA" id="ARBA00023029"/>
    </source>
</evidence>
<sequence>MQKEGERLIPINIVDEMKSSYIDYSMSVIVSRALPDVRDGLKPVHRRVLYGMYGLGVFSNRKYLKSARIVGDVLGKYHPHGDSSVYDAMVRMAQNWSLRYPQVDGQGNFGSMDGDPPAAMRYTEARLKKISDEILSDLDKETVDFQNNFDDSLQEPTVMPTKIPNLLVNGTSGIAVGMATNMAPHNLSESVDAICAYIDNKEVTIDELMQHIIAPDFPTGGIIYGYDGVRDAFHTGRGRVVLRAKVAFEEIGNRNAIIVNEVPYQVNKAEMIARTAELVKDDKIPGIYEIRDESDRKGLRIVYELKNDAIPNVVLNLLYKYTALQTSFSVNNIALVHGRPEQLNLKDIIHHFVEHRHVVIVRRTQFELRKAKERAHILEGFMKVIGTQDSLDKAISIIRHSANPQAAKEGLISEFDLSEVQAQAILDLRLARLTGMELDKIRDEYDAIMKEITDLEDILANEPRRFQIIKDELLEVKEKYGDERRTEIDYSGGEMSIEDIIPNESVVLTISHAGYIKRTSLSEYKIQSRGGVGNRAATTRDEDFLEYIVSATNHQYMLFFTEKGRCYWLRVFEIPEGSKTAKGRAVQNLINIEPDDKIKAYIRTNNLKDAEYVNQMSVVMVTKNGTIKKTSLEAYSRPRVNGVNAIEIRDNDQLLGAYLTNGSSQIMIATKNGKCIRFPEEKVREVGRGSIGVRGIMMEDNDEAIGMIVVNDVEKETVLVVSEKGYGKRTAVEDYRITNRGGKGVITLNITEKTGNLIAIQNVTDEDGLMIINKSGVAIRMGMDEMRVMGRNTQGVRMINLKKNDEIAAIAKVEMDKDVEEDSDEIEEGIETKVDNQENNITPQVENENQQGDAENSDSEE</sequence>
<dbReference type="Pfam" id="PF00521">
    <property type="entry name" value="DNA_topoisoIV"/>
    <property type="match status" value="1"/>
</dbReference>
<evidence type="ECO:0000256" key="8">
    <source>
        <dbReference type="ARBA" id="ARBA00063644"/>
    </source>
</evidence>
<keyword evidence="6 9" id="KW-0238">DNA-binding</keyword>
<comment type="function">
    <text evidence="9">A type II topoisomerase that negatively supercoils closed circular double-stranded (ds) DNA in an ATP-dependent manner to modulate DNA topology and maintain chromosomes in an underwound state. Negative supercoiling favors strand separation, and DNA replication, transcription, recombination and repair, all of which involve strand separation. Also able to catalyze the interconversion of other topological isomers of dsDNA rings, including catenanes and knotted rings. Type II topoisomerases break and join 2 DNA strands simultaneously in an ATP-dependent manner.</text>
</comment>
<keyword evidence="9" id="KW-0963">Cytoplasm</keyword>
<evidence type="ECO:0000313" key="14">
    <source>
        <dbReference type="Proteomes" id="UP000445309"/>
    </source>
</evidence>
<dbReference type="InterPro" id="IPR035516">
    <property type="entry name" value="Gyrase/topoIV_suA_C"/>
</dbReference>
<evidence type="ECO:0000256" key="7">
    <source>
        <dbReference type="ARBA" id="ARBA00023235"/>
    </source>
</evidence>
<dbReference type="InterPro" id="IPR013758">
    <property type="entry name" value="Topo_IIA_A/C_ab"/>
</dbReference>
<dbReference type="Gene3D" id="3.30.1360.40">
    <property type="match status" value="1"/>
</dbReference>
<dbReference type="PANTHER" id="PTHR43493:SF5">
    <property type="entry name" value="DNA GYRASE SUBUNIT A, CHLOROPLASTIC_MITOCHONDRIAL"/>
    <property type="match status" value="1"/>
</dbReference>
<evidence type="ECO:0000256" key="4">
    <source>
        <dbReference type="ARBA" id="ARBA00022840"/>
    </source>
</evidence>
<dbReference type="GO" id="GO:0005524">
    <property type="term" value="F:ATP binding"/>
    <property type="evidence" value="ECO:0007669"/>
    <property type="project" value="UniProtKB-UniRule"/>
</dbReference>
<dbReference type="Proteomes" id="UP000445309">
    <property type="component" value="Unassembled WGS sequence"/>
</dbReference>
<dbReference type="GO" id="GO:0034335">
    <property type="term" value="F:DNA negative supercoiling activity"/>
    <property type="evidence" value="ECO:0007669"/>
    <property type="project" value="UniProtKB-ARBA"/>
</dbReference>
<keyword evidence="14" id="KW-1185">Reference proteome</keyword>
<dbReference type="FunFam" id="3.30.1360.40:FF:000002">
    <property type="entry name" value="DNA gyrase subunit A"/>
    <property type="match status" value="1"/>
</dbReference>
<accession>A0A6N4XUK3</accession>
<evidence type="ECO:0000256" key="3">
    <source>
        <dbReference type="ARBA" id="ARBA00022741"/>
    </source>
</evidence>
<keyword evidence="7 9" id="KW-0413">Isomerase</keyword>
<dbReference type="InterPro" id="IPR006691">
    <property type="entry name" value="GyrA/parC_rep"/>
</dbReference>
<dbReference type="NCBIfam" id="NF004044">
    <property type="entry name" value="PRK05561.1"/>
    <property type="match status" value="1"/>
</dbReference>
<dbReference type="RefSeq" id="WP_162074186.1">
    <property type="nucleotide sequence ID" value="NZ_CACVBY010000115.1"/>
</dbReference>
<evidence type="ECO:0000256" key="11">
    <source>
        <dbReference type="SAM" id="MobiDB-lite"/>
    </source>
</evidence>
<dbReference type="GO" id="GO:0006265">
    <property type="term" value="P:DNA topological change"/>
    <property type="evidence" value="ECO:0007669"/>
    <property type="project" value="UniProtKB-UniRule"/>
</dbReference>
<comment type="miscellaneous">
    <text evidence="9">Few gyrases are as efficient as E.coli at forming negative supercoils. Not all organisms have 2 type II topoisomerases; in organisms with a single type II topoisomerase this enzyme also has to decatenate newly replicated chromosomes.</text>
</comment>
<keyword evidence="5 9" id="KW-0799">Topoisomerase</keyword>
<dbReference type="Gene3D" id="3.90.199.10">
    <property type="entry name" value="Topoisomerase II, domain 5"/>
    <property type="match status" value="1"/>
</dbReference>
<comment type="similarity">
    <text evidence="2 9">Belongs to the type II topoisomerase GyrA/ParC subunit family.</text>
</comment>
<feature type="domain" description="Topo IIA-type catalytic" evidence="12">
    <location>
        <begin position="34"/>
        <end position="500"/>
    </location>
</feature>
<dbReference type="InterPro" id="IPR005743">
    <property type="entry name" value="GyrA"/>
</dbReference>
<evidence type="ECO:0000313" key="13">
    <source>
        <dbReference type="EMBL" id="CAA7392520.1"/>
    </source>
</evidence>
<feature type="compositionally biased region" description="Polar residues" evidence="11">
    <location>
        <begin position="837"/>
        <end position="854"/>
    </location>
</feature>
<dbReference type="FunFam" id="3.90.199.10:FF:000001">
    <property type="entry name" value="DNA gyrase subunit A"/>
    <property type="match status" value="1"/>
</dbReference>
<evidence type="ECO:0000256" key="1">
    <source>
        <dbReference type="ARBA" id="ARBA00000185"/>
    </source>
</evidence>
<dbReference type="PANTHER" id="PTHR43493">
    <property type="entry name" value="DNA GYRASE/TOPOISOMERASE SUBUNIT A"/>
    <property type="match status" value="1"/>
</dbReference>
<organism evidence="13 14">
    <name type="scientific">Chryseobacterium fistulae</name>
    <dbReference type="NCBI Taxonomy" id="2675058"/>
    <lineage>
        <taxon>Bacteria</taxon>
        <taxon>Pseudomonadati</taxon>
        <taxon>Bacteroidota</taxon>
        <taxon>Flavobacteriia</taxon>
        <taxon>Flavobacteriales</taxon>
        <taxon>Weeksellaceae</taxon>
        <taxon>Chryseobacterium group</taxon>
        <taxon>Chryseobacterium</taxon>
    </lineage>
</organism>
<dbReference type="AlphaFoldDB" id="A0A6N4XUK3"/>
<keyword evidence="3 9" id="KW-0547">Nucleotide-binding</keyword>
<comment type="catalytic activity">
    <reaction evidence="1 9 10">
        <text>ATP-dependent breakage, passage and rejoining of double-stranded DNA.</text>
        <dbReference type="EC" id="5.6.2.2"/>
    </reaction>
</comment>
<dbReference type="EC" id="5.6.2.2" evidence="9"/>
<dbReference type="InterPro" id="IPR013760">
    <property type="entry name" value="Topo_IIA-like_dom_sf"/>
</dbReference>
<dbReference type="GO" id="GO:0005694">
    <property type="term" value="C:chromosome"/>
    <property type="evidence" value="ECO:0007669"/>
    <property type="project" value="InterPro"/>
</dbReference>
<dbReference type="EMBL" id="CACVBY010000115">
    <property type="protein sequence ID" value="CAA7392520.1"/>
    <property type="molecule type" value="Genomic_DNA"/>
</dbReference>
<dbReference type="CDD" id="cd00187">
    <property type="entry name" value="TOP4c"/>
    <property type="match status" value="1"/>
</dbReference>
<feature type="compositionally biased region" description="Acidic residues" evidence="11">
    <location>
        <begin position="817"/>
        <end position="829"/>
    </location>
</feature>
<dbReference type="InterPro" id="IPR050220">
    <property type="entry name" value="Type_II_DNA_Topoisomerases"/>
</dbReference>
<dbReference type="SUPFAM" id="SSF56719">
    <property type="entry name" value="Type II DNA topoisomerase"/>
    <property type="match status" value="1"/>
</dbReference>
<feature type="active site" description="O-(5'-phospho-DNA)-tyrosine intermediate" evidence="9 10">
    <location>
        <position position="122"/>
    </location>
</feature>
<dbReference type="InterPro" id="IPR013757">
    <property type="entry name" value="Topo_IIA_A_a_sf"/>
</dbReference>
<comment type="subunit">
    <text evidence="9">Heterotetramer, composed of two GyrA and two GyrB chains. In the heterotetramer, GyrA contains the active site tyrosine that forms a transient covalent intermediate with DNA, while GyrB binds cofactors and catalyzes ATP hydrolysis.</text>
</comment>
<protein>
    <recommendedName>
        <fullName evidence="9">DNA gyrase subunit A</fullName>
        <ecNumber evidence="9">5.6.2.2</ecNumber>
    </recommendedName>
</protein>
<dbReference type="PROSITE" id="PS52040">
    <property type="entry name" value="TOPO_IIA"/>
    <property type="match status" value="1"/>
</dbReference>
<dbReference type="NCBIfam" id="TIGR01063">
    <property type="entry name" value="gyrA"/>
    <property type="match status" value="1"/>
</dbReference>
<proteinExistence type="inferred from homology"/>
<keyword evidence="4 9" id="KW-0067">ATP-binding</keyword>
<name>A0A6N4XUK3_9FLAO</name>
<comment type="subcellular location">
    <subcellularLocation>
        <location evidence="9">Cytoplasm</location>
    </subcellularLocation>
</comment>
<dbReference type="FunFam" id="1.10.268.10:FF:000001">
    <property type="entry name" value="DNA gyrase subunit A"/>
    <property type="match status" value="1"/>
</dbReference>
<reference evidence="13 14" key="1">
    <citation type="submission" date="2020-01" db="EMBL/GenBank/DDBJ databases">
        <authorList>
            <person name="Rodrigo-Torres L."/>
            <person name="Arahal R. D."/>
            <person name="Lucena T."/>
        </authorList>
    </citation>
    <scope>NUCLEOTIDE SEQUENCE [LARGE SCALE GENOMIC DNA]</scope>
    <source>
        <strain evidence="13 14">CECT 9393</strain>
    </source>
</reference>
<dbReference type="Gene3D" id="2.120.10.90">
    <property type="entry name" value="DNA gyrase/topoisomerase IV, subunit A, C-terminal"/>
    <property type="match status" value="1"/>
</dbReference>
<comment type="subunit">
    <text evidence="8">Heterotetramer composed of ParC and ParE.</text>
</comment>
<dbReference type="SMART" id="SM00434">
    <property type="entry name" value="TOP4c"/>
    <property type="match status" value="1"/>
</dbReference>
<dbReference type="Gene3D" id="1.10.268.10">
    <property type="entry name" value="Topoisomerase, domain 3"/>
    <property type="match status" value="1"/>
</dbReference>
<dbReference type="InterPro" id="IPR002205">
    <property type="entry name" value="Topo_IIA_dom_A"/>
</dbReference>
<dbReference type="GO" id="GO:0006261">
    <property type="term" value="P:DNA-templated DNA replication"/>
    <property type="evidence" value="ECO:0007669"/>
    <property type="project" value="UniProtKB-UniRule"/>
</dbReference>
<dbReference type="SUPFAM" id="SSF101904">
    <property type="entry name" value="GyrA/ParC C-terminal domain-like"/>
    <property type="match status" value="1"/>
</dbReference>
<dbReference type="HAMAP" id="MF_01897">
    <property type="entry name" value="GyrA"/>
    <property type="match status" value="1"/>
</dbReference>
<dbReference type="Pfam" id="PF03989">
    <property type="entry name" value="DNA_gyraseA_C"/>
    <property type="match status" value="6"/>
</dbReference>